<name>A0A9D4CQQ0_DREPO</name>
<keyword evidence="2" id="KW-1185">Reference proteome</keyword>
<accession>A0A9D4CQQ0</accession>
<sequence>MLPLDHERVERAVEGHVSMARKRGKLWFIREVRVNCHHILSDKFIKRVFAEPQRRRGVPGASLTAKRSRCKVDLPDASLSLAQVPTAIDFPKLPLGSGSIMVKSEPQVDVLIPNPISLGSHALPLSSELGRVKIEPEKETPVSKSVGSAVEDCSEREVIIISDSEEMEVETVE</sequence>
<reference evidence="1" key="1">
    <citation type="journal article" date="2019" name="bioRxiv">
        <title>The Genome of the Zebra Mussel, Dreissena polymorpha: A Resource for Invasive Species Research.</title>
        <authorList>
            <person name="McCartney M.A."/>
            <person name="Auch B."/>
            <person name="Kono T."/>
            <person name="Mallez S."/>
            <person name="Zhang Y."/>
            <person name="Obille A."/>
            <person name="Becker A."/>
            <person name="Abrahante J.E."/>
            <person name="Garbe J."/>
            <person name="Badalamenti J.P."/>
            <person name="Herman A."/>
            <person name="Mangelson H."/>
            <person name="Liachko I."/>
            <person name="Sullivan S."/>
            <person name="Sone E.D."/>
            <person name="Koren S."/>
            <person name="Silverstein K.A.T."/>
            <person name="Beckman K.B."/>
            <person name="Gohl D.M."/>
        </authorList>
    </citation>
    <scope>NUCLEOTIDE SEQUENCE</scope>
    <source>
        <strain evidence="1">Duluth1</strain>
        <tissue evidence="1">Whole animal</tissue>
    </source>
</reference>
<evidence type="ECO:0000313" key="1">
    <source>
        <dbReference type="EMBL" id="KAH3729889.1"/>
    </source>
</evidence>
<proteinExistence type="predicted"/>
<dbReference type="EMBL" id="JAIWYP010000012">
    <property type="protein sequence ID" value="KAH3729889.1"/>
    <property type="molecule type" value="Genomic_DNA"/>
</dbReference>
<reference evidence="1" key="2">
    <citation type="submission" date="2020-11" db="EMBL/GenBank/DDBJ databases">
        <authorList>
            <person name="McCartney M.A."/>
            <person name="Auch B."/>
            <person name="Kono T."/>
            <person name="Mallez S."/>
            <person name="Becker A."/>
            <person name="Gohl D.M."/>
            <person name="Silverstein K.A.T."/>
            <person name="Koren S."/>
            <person name="Bechman K.B."/>
            <person name="Herman A."/>
            <person name="Abrahante J.E."/>
            <person name="Garbe J."/>
        </authorList>
    </citation>
    <scope>NUCLEOTIDE SEQUENCE</scope>
    <source>
        <strain evidence="1">Duluth1</strain>
        <tissue evidence="1">Whole animal</tissue>
    </source>
</reference>
<dbReference type="Proteomes" id="UP000828390">
    <property type="component" value="Unassembled WGS sequence"/>
</dbReference>
<organism evidence="1 2">
    <name type="scientific">Dreissena polymorpha</name>
    <name type="common">Zebra mussel</name>
    <name type="synonym">Mytilus polymorpha</name>
    <dbReference type="NCBI Taxonomy" id="45954"/>
    <lineage>
        <taxon>Eukaryota</taxon>
        <taxon>Metazoa</taxon>
        <taxon>Spiralia</taxon>
        <taxon>Lophotrochozoa</taxon>
        <taxon>Mollusca</taxon>
        <taxon>Bivalvia</taxon>
        <taxon>Autobranchia</taxon>
        <taxon>Heteroconchia</taxon>
        <taxon>Euheterodonta</taxon>
        <taxon>Imparidentia</taxon>
        <taxon>Neoheterodontei</taxon>
        <taxon>Myida</taxon>
        <taxon>Dreissenoidea</taxon>
        <taxon>Dreissenidae</taxon>
        <taxon>Dreissena</taxon>
    </lineage>
</organism>
<comment type="caution">
    <text evidence="1">The sequence shown here is derived from an EMBL/GenBank/DDBJ whole genome shotgun (WGS) entry which is preliminary data.</text>
</comment>
<evidence type="ECO:0000313" key="2">
    <source>
        <dbReference type="Proteomes" id="UP000828390"/>
    </source>
</evidence>
<protein>
    <submittedName>
        <fullName evidence="1">Uncharacterized protein</fullName>
    </submittedName>
</protein>
<gene>
    <name evidence="1" type="ORF">DPMN_055867</name>
</gene>
<dbReference type="AlphaFoldDB" id="A0A9D4CQQ0"/>